<keyword evidence="16" id="KW-1185">Reference proteome</keyword>
<dbReference type="Gene3D" id="3.30.565.10">
    <property type="entry name" value="Histidine kinase-like ATPase, C-terminal domain"/>
    <property type="match status" value="1"/>
</dbReference>
<dbReference type="Proteomes" id="UP001320715">
    <property type="component" value="Unassembled WGS sequence"/>
</dbReference>
<evidence type="ECO:0000313" key="16">
    <source>
        <dbReference type="Proteomes" id="UP001320715"/>
    </source>
</evidence>
<organism evidence="15 16">
    <name type="scientific">Hoeflea alexandrii</name>
    <dbReference type="NCBI Taxonomy" id="288436"/>
    <lineage>
        <taxon>Bacteria</taxon>
        <taxon>Pseudomonadati</taxon>
        <taxon>Pseudomonadota</taxon>
        <taxon>Alphaproteobacteria</taxon>
        <taxon>Hyphomicrobiales</taxon>
        <taxon>Rhizobiaceae</taxon>
        <taxon>Hoeflea</taxon>
    </lineage>
</organism>
<dbReference type="InterPro" id="IPR011102">
    <property type="entry name" value="Sig_transdc_His_kinase_HWE"/>
</dbReference>
<evidence type="ECO:0000256" key="3">
    <source>
        <dbReference type="ARBA" id="ARBA00012438"/>
    </source>
</evidence>
<evidence type="ECO:0000256" key="6">
    <source>
        <dbReference type="ARBA" id="ARBA00022692"/>
    </source>
</evidence>
<reference evidence="15 16" key="1">
    <citation type="submission" date="2020-01" db="EMBL/GenBank/DDBJ databases">
        <title>Genomes of bacteria type strains.</title>
        <authorList>
            <person name="Chen J."/>
            <person name="Zhu S."/>
            <person name="Yang J."/>
        </authorList>
    </citation>
    <scope>NUCLEOTIDE SEQUENCE [LARGE SCALE GENOMIC DNA]</scope>
    <source>
        <strain evidence="15 16">DSM 16655</strain>
    </source>
</reference>
<keyword evidence="5" id="KW-0808">Transferase</keyword>
<evidence type="ECO:0000256" key="11">
    <source>
        <dbReference type="ARBA" id="ARBA00023012"/>
    </source>
</evidence>
<evidence type="ECO:0000256" key="2">
    <source>
        <dbReference type="ARBA" id="ARBA00004141"/>
    </source>
</evidence>
<feature type="transmembrane region" description="Helical" evidence="13">
    <location>
        <begin position="37"/>
        <end position="57"/>
    </location>
</feature>
<keyword evidence="9" id="KW-0067">ATP-binding</keyword>
<keyword evidence="12 13" id="KW-0472">Membrane</keyword>
<keyword evidence="6 13" id="KW-0812">Transmembrane</keyword>
<dbReference type="PANTHER" id="PTHR41523">
    <property type="entry name" value="TWO-COMPONENT SYSTEM SENSOR PROTEIN"/>
    <property type="match status" value="1"/>
</dbReference>
<dbReference type="RefSeq" id="WP_252915139.1">
    <property type="nucleotide sequence ID" value="NZ_JAAAML010000001.1"/>
</dbReference>
<name>A0ABT1CNQ8_9HYPH</name>
<comment type="catalytic activity">
    <reaction evidence="1">
        <text>ATP + protein L-histidine = ADP + protein N-phospho-L-histidine.</text>
        <dbReference type="EC" id="2.7.13.3"/>
    </reaction>
</comment>
<evidence type="ECO:0000259" key="14">
    <source>
        <dbReference type="SMART" id="SM00911"/>
    </source>
</evidence>
<evidence type="ECO:0000256" key="7">
    <source>
        <dbReference type="ARBA" id="ARBA00022741"/>
    </source>
</evidence>
<keyword evidence="7" id="KW-0547">Nucleotide-binding</keyword>
<evidence type="ECO:0000256" key="5">
    <source>
        <dbReference type="ARBA" id="ARBA00022679"/>
    </source>
</evidence>
<dbReference type="InterPro" id="IPR025201">
    <property type="entry name" value="KdpD_TM"/>
</dbReference>
<evidence type="ECO:0000256" key="8">
    <source>
        <dbReference type="ARBA" id="ARBA00022777"/>
    </source>
</evidence>
<proteinExistence type="predicted"/>
<comment type="subcellular location">
    <subcellularLocation>
        <location evidence="2">Membrane</location>
        <topology evidence="2">Multi-pass membrane protein</topology>
    </subcellularLocation>
</comment>
<keyword evidence="4" id="KW-0597">Phosphoprotein</keyword>
<gene>
    <name evidence="15" type="ORF">GTW23_06555</name>
</gene>
<dbReference type="Gene3D" id="1.20.120.620">
    <property type="entry name" value="Backbone structure of the membrane domain of e. Coli histidine kinase receptor kdpd"/>
    <property type="match status" value="1"/>
</dbReference>
<protein>
    <recommendedName>
        <fullName evidence="3">histidine kinase</fullName>
        <ecNumber evidence="3">2.7.13.3</ecNumber>
    </recommendedName>
</protein>
<evidence type="ECO:0000256" key="10">
    <source>
        <dbReference type="ARBA" id="ARBA00022989"/>
    </source>
</evidence>
<feature type="transmembrane region" description="Helical" evidence="13">
    <location>
        <begin position="69"/>
        <end position="102"/>
    </location>
</feature>
<accession>A0ABT1CNQ8</accession>
<dbReference type="InterPro" id="IPR036890">
    <property type="entry name" value="HATPase_C_sf"/>
</dbReference>
<keyword evidence="8" id="KW-0418">Kinase</keyword>
<dbReference type="InterPro" id="IPR038318">
    <property type="entry name" value="KdpD_sf"/>
</dbReference>
<comment type="caution">
    <text evidence="15">The sequence shown here is derived from an EMBL/GenBank/DDBJ whole genome shotgun (WGS) entry which is preliminary data.</text>
</comment>
<dbReference type="SMART" id="SM00911">
    <property type="entry name" value="HWE_HK"/>
    <property type="match status" value="1"/>
</dbReference>
<dbReference type="EMBL" id="JAAAML010000001">
    <property type="protein sequence ID" value="MCO6407835.1"/>
    <property type="molecule type" value="Genomic_DNA"/>
</dbReference>
<evidence type="ECO:0000256" key="1">
    <source>
        <dbReference type="ARBA" id="ARBA00000085"/>
    </source>
</evidence>
<dbReference type="PANTHER" id="PTHR41523:SF8">
    <property type="entry name" value="ETHYLENE RESPONSE SENSOR PROTEIN"/>
    <property type="match status" value="1"/>
</dbReference>
<dbReference type="Pfam" id="PF13493">
    <property type="entry name" value="DUF4118"/>
    <property type="match status" value="1"/>
</dbReference>
<evidence type="ECO:0000313" key="15">
    <source>
        <dbReference type="EMBL" id="MCO6407835.1"/>
    </source>
</evidence>
<dbReference type="EC" id="2.7.13.3" evidence="3"/>
<sequence>MEDRLKGYPEQTSVLRVLFTLPAFRNAVHGPTSSSMLVGQIAALAMTSIALALRFYLDPLLPPGFPYLTFFPTVVITGFVWGIFPAITASVLSGLASWYWFIEPSGSFALNGPAATALVFYVFVVATDIGLLFLALRALGAQIRSHEALTTALELQKLVSQEVDHRLKNLMATINGLISMLQKHASTPKELGDQLRQRIDALSHSIALLRGAVEGERISLRKAIESALEPLGLTESDRLAIKGPDLTISPNGLIPLNLILHELGTNSVKHGAFSNQSGRLSLSWDVVTREDDRSMLSFVWVERAGPDVSPPERTGFGTELLDRMSRSLGGSCEFDFDGEGLTARLSMQSLHVLEGDSA</sequence>
<dbReference type="Pfam" id="PF07536">
    <property type="entry name" value="HWE_HK"/>
    <property type="match status" value="1"/>
</dbReference>
<feature type="transmembrane region" description="Helical" evidence="13">
    <location>
        <begin position="114"/>
        <end position="136"/>
    </location>
</feature>
<evidence type="ECO:0000256" key="13">
    <source>
        <dbReference type="SAM" id="Phobius"/>
    </source>
</evidence>
<evidence type="ECO:0000256" key="9">
    <source>
        <dbReference type="ARBA" id="ARBA00022840"/>
    </source>
</evidence>
<feature type="domain" description="Signal transduction histidine kinase HWE region" evidence="14">
    <location>
        <begin position="162"/>
        <end position="245"/>
    </location>
</feature>
<keyword evidence="11" id="KW-0902">Two-component regulatory system</keyword>
<keyword evidence="10 13" id="KW-1133">Transmembrane helix</keyword>
<evidence type="ECO:0000256" key="12">
    <source>
        <dbReference type="ARBA" id="ARBA00023136"/>
    </source>
</evidence>
<evidence type="ECO:0000256" key="4">
    <source>
        <dbReference type="ARBA" id="ARBA00022553"/>
    </source>
</evidence>